<keyword evidence="2" id="KW-1185">Reference proteome</keyword>
<name>A0AAV1RLM6_9ROSI</name>
<reference evidence="1 2" key="1">
    <citation type="submission" date="2024-01" db="EMBL/GenBank/DDBJ databases">
        <authorList>
            <person name="Waweru B."/>
        </authorList>
    </citation>
    <scope>NUCLEOTIDE SEQUENCE [LARGE SCALE GENOMIC DNA]</scope>
</reference>
<dbReference type="Proteomes" id="UP001314170">
    <property type="component" value="Unassembled WGS sequence"/>
</dbReference>
<organism evidence="1 2">
    <name type="scientific">Dovyalis caffra</name>
    <dbReference type="NCBI Taxonomy" id="77055"/>
    <lineage>
        <taxon>Eukaryota</taxon>
        <taxon>Viridiplantae</taxon>
        <taxon>Streptophyta</taxon>
        <taxon>Embryophyta</taxon>
        <taxon>Tracheophyta</taxon>
        <taxon>Spermatophyta</taxon>
        <taxon>Magnoliopsida</taxon>
        <taxon>eudicotyledons</taxon>
        <taxon>Gunneridae</taxon>
        <taxon>Pentapetalae</taxon>
        <taxon>rosids</taxon>
        <taxon>fabids</taxon>
        <taxon>Malpighiales</taxon>
        <taxon>Salicaceae</taxon>
        <taxon>Flacourtieae</taxon>
        <taxon>Dovyalis</taxon>
    </lineage>
</organism>
<accession>A0AAV1RLM6</accession>
<evidence type="ECO:0000313" key="2">
    <source>
        <dbReference type="Proteomes" id="UP001314170"/>
    </source>
</evidence>
<dbReference type="AlphaFoldDB" id="A0AAV1RLM6"/>
<proteinExistence type="predicted"/>
<protein>
    <submittedName>
        <fullName evidence="1">Uncharacterized protein</fullName>
    </submittedName>
</protein>
<gene>
    <name evidence="1" type="ORF">DCAF_LOCUS11120</name>
</gene>
<dbReference type="EMBL" id="CAWUPB010000994">
    <property type="protein sequence ID" value="CAK7336114.1"/>
    <property type="molecule type" value="Genomic_DNA"/>
</dbReference>
<evidence type="ECO:0000313" key="1">
    <source>
        <dbReference type="EMBL" id="CAK7336114.1"/>
    </source>
</evidence>
<sequence length="121" mass="13330">MKKVMDKQGKLRIQNREPREISSHLRLEGGNLDALLSTQERITISPSGRARQALTREVGRYNSRDVVAIEAQGDPIPIIKGRHPSTVNKDICKEALLTIDLNKITHHNKRGGGGGGEGEET</sequence>
<comment type="caution">
    <text evidence="1">The sequence shown here is derived from an EMBL/GenBank/DDBJ whole genome shotgun (WGS) entry which is preliminary data.</text>
</comment>